<sequence>MSSTSLEVRPSLVSQLSMGKLDSPPRRSNQSTNNQSSTESDSDSDSENESPRTTPSTPSSSSKPSSKTPSSSLKASEITAHRKEMEEAQQRLEDAKEGDWLIHVHVIEARELRATDPDGTADPVCVVEVNFGDGKKKKAATRIVQNDRNAVFDEMFKFEFKGLTRPDIEMGQVSISVICSDVAVAGHGVGEFIGGWTADILDSIYSRPDHEFYRQFVALENDEATNKDESGTQGFLKVSVVATGPGDKMKIHNVEKERAAEKKEQSGGEAISLPFMTPVELRFLVVKIHSLDNLMVPAGNCFVKIEFGTASFDTIPLQTSPNPHTPTHFLTRYSNINQSVWLAVLHPTMTQSIRISIWEKKGVVMTSSKLIAMCRILKLSRVRAYPQKFKKTQLPFYGAPPHLYGSSSKEVKIMNTQSDCASCYRGRLTISLEEKPGSKKDGTERPQENKVKQIKSISPRKLSNYTFKAFVISGANLPKTKSSVLSKNLYSVQVSVANAFITTKALKPTKTNMVDFSKAGVISRTFQASPDPIQVPDLIITLLKGAESKATPIAYRRFSAIELLENKVFEPIKEEDGAGERLDVGEPSATWVHLKEDKAVDAIHDAVFPGSLLVKIGLYEGSKADDWSSETVLPDVKVGGSKAPFVKAKVKVNLLKGRDLPPWDQDTGALDGYVKITVGSTTLISSVKNDTRNPAWYETMIFDTTLPRDKDKRPEIIMQIWDRDEGIGESDDFVGNAILRLDEDDGKTPFWNKLFYQEPGDIKCGEILAGVEVIEEDEVDMEEALDESESTTSASNEEIPSAAKVMKMSKRKGRVGNVEVIALGCRSLKATSSFQSIKKPFVVCRIGDSEECKTKPSNRPRPEFCNYSETLLFENVDLPDDDDQAPFLDIKVFDKGTIAGKTLLGTGSFWLGNSPYYREIRSKRSQTLARSGRGRSQSGTEEIDIWSNEEYDDDDGADENGLDWVSQAPYMKNRQVIMSEMKCKPVFSVVKLFRGKKLSAKSETQKYELEEIGRFHLFARVILPDGSAKLDARTERIVNAMKDRQKFRVRLYALESMDLTAKDGKTSDPFLRVKLANAKHDTEKQLKTLHPEFYERFDMTCKIPGDSMLHVEVWDWDRFGSNDLIGSAVIDLESRWFSNSWHEHEVKPVEHISLMHPSSSQQQGQLQLWLDMVPLKGEKALEKWDIIPPPPADFEMRCVIWKAEGIPAGDEFTDQSDLYVKVRLGEQEWKSTDVHYFAKGGKGSWNFRIKFPLSLRQGGRVVGGGEGASYLKIQVWDMDLLVSDCLAETSMDLSDAFKTAFNTRDLGMEYSVFGESSKQLKAAVARKKKQGEESEYMMKKANVEEEGDGGEGEEVDETSALLGRGKGKGKMGKGDIETGGGGGGGRAEKKQKKKQGQKKKKKSMMEQLRGSLGLTAPENSGWVYFGKTDLKTGKVESRGKLLVSVEILPSDLVNRRKCGDGREEPNAFPMLPPPEGRVDFTKMMFNPFYAVQTCLGDSLAKECGAGCCCILFAVAFIALGVVFGPEIQILMSVLNMLPVEVAKIVVLVIVGLIVCCCGYLCCCVCRKDKVPDNEYEYDEIV</sequence>
<feature type="compositionally biased region" description="Basic and acidic residues" evidence="6">
    <location>
        <begin position="79"/>
        <end position="93"/>
    </location>
</feature>
<keyword evidence="4 7" id="KW-1133">Transmembrane helix</keyword>
<comment type="subcellular location">
    <subcellularLocation>
        <location evidence="1">Membrane</location>
        <topology evidence="1">Single-pass membrane protein</topology>
    </subcellularLocation>
</comment>
<feature type="compositionally biased region" description="Acidic residues" evidence="6">
    <location>
        <begin position="941"/>
        <end position="958"/>
    </location>
</feature>
<dbReference type="InterPro" id="IPR012968">
    <property type="entry name" value="FerIin_dom"/>
</dbReference>
<feature type="compositionally biased region" description="Acidic residues" evidence="6">
    <location>
        <begin position="1344"/>
        <end position="1357"/>
    </location>
</feature>
<dbReference type="Pfam" id="PF00168">
    <property type="entry name" value="C2"/>
    <property type="match status" value="5"/>
</dbReference>
<feature type="domain" description="C2" evidence="8">
    <location>
        <begin position="81"/>
        <end position="213"/>
    </location>
</feature>
<dbReference type="Gene3D" id="2.60.40.150">
    <property type="entry name" value="C2 domain"/>
    <property type="match status" value="4"/>
</dbReference>
<feature type="region of interest" description="Disordered" evidence="6">
    <location>
        <begin position="927"/>
        <end position="958"/>
    </location>
</feature>
<evidence type="ECO:0000256" key="6">
    <source>
        <dbReference type="SAM" id="MobiDB-lite"/>
    </source>
</evidence>
<dbReference type="InterPro" id="IPR037724">
    <property type="entry name" value="C2E_Ferlin"/>
</dbReference>
<evidence type="ECO:0000256" key="1">
    <source>
        <dbReference type="ARBA" id="ARBA00004167"/>
    </source>
</evidence>
<keyword evidence="10" id="KW-1185">Reference proteome</keyword>
<gene>
    <name evidence="9" type="ORF">TrVE_jg2410</name>
</gene>
<evidence type="ECO:0000256" key="7">
    <source>
        <dbReference type="SAM" id="Phobius"/>
    </source>
</evidence>
<keyword evidence="5 7" id="KW-0472">Membrane</keyword>
<dbReference type="InterPro" id="IPR000008">
    <property type="entry name" value="C2_dom"/>
</dbReference>
<feature type="domain" description="C2" evidence="8">
    <location>
        <begin position="628"/>
        <end position="755"/>
    </location>
</feature>
<feature type="region of interest" description="Disordered" evidence="6">
    <location>
        <begin position="1326"/>
        <end position="1406"/>
    </location>
</feature>
<evidence type="ECO:0000259" key="8">
    <source>
        <dbReference type="PROSITE" id="PS50004"/>
    </source>
</evidence>
<dbReference type="InterPro" id="IPR035892">
    <property type="entry name" value="C2_domain_sf"/>
</dbReference>
<feature type="compositionally biased region" description="Polar residues" evidence="6">
    <location>
        <begin position="1"/>
        <end position="17"/>
    </location>
</feature>
<dbReference type="SMART" id="SM00239">
    <property type="entry name" value="C2"/>
    <property type="match status" value="6"/>
</dbReference>
<comment type="caution">
    <text evidence="9">The sequence shown here is derived from an EMBL/GenBank/DDBJ whole genome shotgun (WGS) entry which is preliminary data.</text>
</comment>
<dbReference type="SMART" id="SM01202">
    <property type="entry name" value="FerI"/>
    <property type="match status" value="1"/>
</dbReference>
<proteinExistence type="predicted"/>
<feature type="transmembrane region" description="Helical" evidence="7">
    <location>
        <begin position="1541"/>
        <end position="1561"/>
    </location>
</feature>
<dbReference type="CDD" id="cd00030">
    <property type="entry name" value="C2"/>
    <property type="match status" value="2"/>
</dbReference>
<dbReference type="CDD" id="cd04037">
    <property type="entry name" value="C2E_Ferlin"/>
    <property type="match status" value="1"/>
</dbReference>
<feature type="compositionally biased region" description="Low complexity" evidence="6">
    <location>
        <begin position="51"/>
        <end position="72"/>
    </location>
</feature>
<evidence type="ECO:0000313" key="10">
    <source>
        <dbReference type="Proteomes" id="UP001165160"/>
    </source>
</evidence>
<dbReference type="GO" id="GO:0016020">
    <property type="term" value="C:membrane"/>
    <property type="evidence" value="ECO:0007669"/>
    <property type="project" value="UniProtKB-SubCell"/>
</dbReference>
<feature type="compositionally biased region" description="Basic and acidic residues" evidence="6">
    <location>
        <begin position="1330"/>
        <end position="1343"/>
    </location>
</feature>
<evidence type="ECO:0000256" key="5">
    <source>
        <dbReference type="ARBA" id="ARBA00023136"/>
    </source>
</evidence>
<evidence type="ECO:0000256" key="4">
    <source>
        <dbReference type="ARBA" id="ARBA00022989"/>
    </source>
</evidence>
<dbReference type="PROSITE" id="PS50004">
    <property type="entry name" value="C2"/>
    <property type="match status" value="5"/>
</dbReference>
<feature type="compositionally biased region" description="Low complexity" evidence="6">
    <location>
        <begin position="28"/>
        <end position="39"/>
    </location>
</feature>
<name>A0A9W7CGH4_9STRA</name>
<dbReference type="GO" id="GO:0007009">
    <property type="term" value="P:plasma membrane organization"/>
    <property type="evidence" value="ECO:0007669"/>
    <property type="project" value="TreeGrafter"/>
</dbReference>
<keyword evidence="3" id="KW-0677">Repeat</keyword>
<dbReference type="Proteomes" id="UP001165160">
    <property type="component" value="Unassembled WGS sequence"/>
</dbReference>
<feature type="compositionally biased region" description="Polar residues" evidence="6">
    <location>
        <begin position="927"/>
        <end position="940"/>
    </location>
</feature>
<dbReference type="EMBL" id="BRXX01000342">
    <property type="protein sequence ID" value="GMI06127.1"/>
    <property type="molecule type" value="Genomic_DNA"/>
</dbReference>
<dbReference type="InterPro" id="IPR037721">
    <property type="entry name" value="Ferlin"/>
</dbReference>
<accession>A0A9W7CGH4</accession>
<dbReference type="PANTHER" id="PTHR12546:SF33">
    <property type="entry name" value="SPERM VESICLE FUSION PROTEIN FER-1"/>
    <property type="match status" value="1"/>
</dbReference>
<evidence type="ECO:0000256" key="2">
    <source>
        <dbReference type="ARBA" id="ARBA00022692"/>
    </source>
</evidence>
<dbReference type="SUPFAM" id="SSF49562">
    <property type="entry name" value="C2 domain (Calcium/lipid-binding domain, CaLB)"/>
    <property type="match status" value="5"/>
</dbReference>
<feature type="domain" description="C2" evidence="8">
    <location>
        <begin position="799"/>
        <end position="924"/>
    </location>
</feature>
<organism evidence="9 10">
    <name type="scientific">Triparma verrucosa</name>
    <dbReference type="NCBI Taxonomy" id="1606542"/>
    <lineage>
        <taxon>Eukaryota</taxon>
        <taxon>Sar</taxon>
        <taxon>Stramenopiles</taxon>
        <taxon>Ochrophyta</taxon>
        <taxon>Bolidophyceae</taxon>
        <taxon>Parmales</taxon>
        <taxon>Triparmaceae</taxon>
        <taxon>Triparma</taxon>
    </lineage>
</organism>
<keyword evidence="2 7" id="KW-0812">Transmembrane</keyword>
<feature type="region of interest" description="Disordered" evidence="6">
    <location>
        <begin position="1"/>
        <end position="93"/>
    </location>
</feature>
<protein>
    <recommendedName>
        <fullName evidence="8">C2 domain-containing protein</fullName>
    </recommendedName>
</protein>
<feature type="domain" description="C2" evidence="8">
    <location>
        <begin position="1175"/>
        <end position="1306"/>
    </location>
</feature>
<feature type="domain" description="C2" evidence="8">
    <location>
        <begin position="1024"/>
        <end position="1146"/>
    </location>
</feature>
<dbReference type="PANTHER" id="PTHR12546">
    <property type="entry name" value="FER-1-LIKE"/>
    <property type="match status" value="1"/>
</dbReference>
<evidence type="ECO:0000256" key="3">
    <source>
        <dbReference type="ARBA" id="ARBA00022737"/>
    </source>
</evidence>
<reference evidence="10" key="1">
    <citation type="journal article" date="2023" name="Commun. Biol.">
        <title>Genome analysis of Parmales, the sister group of diatoms, reveals the evolutionary specialization of diatoms from phago-mixotrophs to photoautotrophs.</title>
        <authorList>
            <person name="Ban H."/>
            <person name="Sato S."/>
            <person name="Yoshikawa S."/>
            <person name="Yamada K."/>
            <person name="Nakamura Y."/>
            <person name="Ichinomiya M."/>
            <person name="Sato N."/>
            <person name="Blanc-Mathieu R."/>
            <person name="Endo H."/>
            <person name="Kuwata A."/>
            <person name="Ogata H."/>
        </authorList>
    </citation>
    <scope>NUCLEOTIDE SEQUENCE [LARGE SCALE GENOMIC DNA]</scope>
    <source>
        <strain evidence="10">NIES 3699</strain>
    </source>
</reference>
<feature type="compositionally biased region" description="Basic residues" evidence="6">
    <location>
        <begin position="1389"/>
        <end position="1402"/>
    </location>
</feature>
<evidence type="ECO:0000313" key="9">
    <source>
        <dbReference type="EMBL" id="GMI06127.1"/>
    </source>
</evidence>